<feature type="transmembrane region" description="Helical" evidence="9">
    <location>
        <begin position="201"/>
        <end position="226"/>
    </location>
</feature>
<keyword evidence="3 9" id="KW-0812">Transmembrane</keyword>
<reference evidence="10 11" key="1">
    <citation type="submission" date="2017-04" db="EMBL/GenBank/DDBJ databases">
        <authorList>
            <person name="Afonso C.L."/>
            <person name="Miller P.J."/>
            <person name="Scott M.A."/>
            <person name="Spackman E."/>
            <person name="Goraichik I."/>
            <person name="Dimitrov K.M."/>
            <person name="Suarez D.L."/>
            <person name="Swayne D.E."/>
        </authorList>
    </citation>
    <scope>NUCLEOTIDE SEQUENCE [LARGE SCALE GENOMIC DNA]</scope>
    <source>
        <strain evidence="11">XA(T)</strain>
    </source>
</reference>
<dbReference type="GO" id="GO:0005249">
    <property type="term" value="F:voltage-gated potassium channel activity"/>
    <property type="evidence" value="ECO:0007669"/>
    <property type="project" value="InterPro"/>
</dbReference>
<dbReference type="GO" id="GO:0001508">
    <property type="term" value="P:action potential"/>
    <property type="evidence" value="ECO:0007669"/>
    <property type="project" value="TreeGrafter"/>
</dbReference>
<evidence type="ECO:0000256" key="5">
    <source>
        <dbReference type="ARBA" id="ARBA00023065"/>
    </source>
</evidence>
<keyword evidence="4 9" id="KW-1133">Transmembrane helix</keyword>
<feature type="region of interest" description="Disordered" evidence="8">
    <location>
        <begin position="1"/>
        <end position="29"/>
    </location>
</feature>
<dbReference type="Pfam" id="PF07885">
    <property type="entry name" value="Ion_trans_2"/>
    <property type="match status" value="1"/>
</dbReference>
<keyword evidence="6 9" id="KW-0472">Membrane</keyword>
<dbReference type="Proteomes" id="UP000192775">
    <property type="component" value="Chromosome"/>
</dbReference>
<dbReference type="STRING" id="1619308.B5808_04345"/>
<dbReference type="KEGG" id="cphy:B5808_04345"/>
<comment type="subcellular location">
    <subcellularLocation>
        <location evidence="1">Membrane</location>
        <topology evidence="1">Multi-pass membrane protein</topology>
    </subcellularLocation>
</comment>
<keyword evidence="2" id="KW-0813">Transport</keyword>
<accession>A0A1X9LKS9</accession>
<evidence type="ECO:0000256" key="4">
    <source>
        <dbReference type="ARBA" id="ARBA00022989"/>
    </source>
</evidence>
<evidence type="ECO:0000313" key="10">
    <source>
        <dbReference type="EMBL" id="ARJ04541.1"/>
    </source>
</evidence>
<evidence type="ECO:0000256" key="8">
    <source>
        <dbReference type="SAM" id="MobiDB-lite"/>
    </source>
</evidence>
<protein>
    <submittedName>
        <fullName evidence="10">Uncharacterized protein</fullName>
    </submittedName>
</protein>
<evidence type="ECO:0000256" key="7">
    <source>
        <dbReference type="ARBA" id="ARBA00023303"/>
    </source>
</evidence>
<dbReference type="RefSeq" id="WP_085018682.1">
    <property type="nucleotide sequence ID" value="NZ_BMHD01000001.1"/>
</dbReference>
<keyword evidence="7" id="KW-0407">Ion channel</keyword>
<feature type="transmembrane region" description="Helical" evidence="9">
    <location>
        <begin position="173"/>
        <end position="189"/>
    </location>
</feature>
<sequence length="239" mass="26127">MTESSPHVPRAPQEPRASDEPHAPHPEQERGWVRATRSLLLCLSLAFLVAYSVQVLATDLTGDERTALTLFISATWTLFVVEYLVRFLRAPRKARFVRETPVELLAVIVPVFRPLLLLSYLHRIPALRGRSGSAVRGRVVSYAALFAVLFVYSISLGVLAAERGAPGANIETFGDALWWACVTIATVGYGDYYPVTALGRILAVMLMAGGIVIVGVATATIVSVLGERIRRTPAERSRD</sequence>
<keyword evidence="5" id="KW-0406">Ion transport</keyword>
<dbReference type="GO" id="GO:0008076">
    <property type="term" value="C:voltage-gated potassium channel complex"/>
    <property type="evidence" value="ECO:0007669"/>
    <property type="project" value="InterPro"/>
</dbReference>
<dbReference type="Gene3D" id="1.10.287.70">
    <property type="match status" value="1"/>
</dbReference>
<feature type="compositionally biased region" description="Basic and acidic residues" evidence="8">
    <location>
        <begin position="16"/>
        <end position="29"/>
    </location>
</feature>
<evidence type="ECO:0000256" key="3">
    <source>
        <dbReference type="ARBA" id="ARBA00022692"/>
    </source>
</evidence>
<proteinExistence type="predicted"/>
<dbReference type="EMBL" id="CP020715">
    <property type="protein sequence ID" value="ARJ04541.1"/>
    <property type="molecule type" value="Genomic_DNA"/>
</dbReference>
<keyword evidence="11" id="KW-1185">Reference proteome</keyword>
<dbReference type="PANTHER" id="PTHR11537:SF254">
    <property type="entry name" value="POTASSIUM VOLTAGE-GATED CHANNEL PROTEIN SHAB"/>
    <property type="match status" value="1"/>
</dbReference>
<gene>
    <name evidence="10" type="ORF">B5808_04345</name>
</gene>
<feature type="transmembrane region" description="Helical" evidence="9">
    <location>
        <begin position="38"/>
        <end position="56"/>
    </location>
</feature>
<feature type="transmembrane region" description="Helical" evidence="9">
    <location>
        <begin position="68"/>
        <end position="88"/>
    </location>
</feature>
<evidence type="ECO:0000256" key="1">
    <source>
        <dbReference type="ARBA" id="ARBA00004141"/>
    </source>
</evidence>
<dbReference type="AlphaFoldDB" id="A0A1X9LKS9"/>
<evidence type="ECO:0000256" key="9">
    <source>
        <dbReference type="SAM" id="Phobius"/>
    </source>
</evidence>
<dbReference type="PANTHER" id="PTHR11537">
    <property type="entry name" value="VOLTAGE-GATED POTASSIUM CHANNEL"/>
    <property type="match status" value="1"/>
</dbReference>
<evidence type="ECO:0000256" key="6">
    <source>
        <dbReference type="ARBA" id="ARBA00023136"/>
    </source>
</evidence>
<evidence type="ECO:0000256" key="2">
    <source>
        <dbReference type="ARBA" id="ARBA00022448"/>
    </source>
</evidence>
<dbReference type="InterPro" id="IPR028325">
    <property type="entry name" value="VG_K_chnl"/>
</dbReference>
<name>A0A1X9LKS9_9MICO</name>
<dbReference type="InterPro" id="IPR013099">
    <property type="entry name" value="K_chnl_dom"/>
</dbReference>
<organism evidence="10 11">
    <name type="scientific">Cnuibacter physcomitrellae</name>
    <dbReference type="NCBI Taxonomy" id="1619308"/>
    <lineage>
        <taxon>Bacteria</taxon>
        <taxon>Bacillati</taxon>
        <taxon>Actinomycetota</taxon>
        <taxon>Actinomycetes</taxon>
        <taxon>Micrococcales</taxon>
        <taxon>Microbacteriaceae</taxon>
        <taxon>Cnuibacter</taxon>
    </lineage>
</organism>
<dbReference type="SUPFAM" id="SSF81324">
    <property type="entry name" value="Voltage-gated potassium channels"/>
    <property type="match status" value="1"/>
</dbReference>
<evidence type="ECO:0000313" key="11">
    <source>
        <dbReference type="Proteomes" id="UP000192775"/>
    </source>
</evidence>
<feature type="transmembrane region" description="Helical" evidence="9">
    <location>
        <begin position="141"/>
        <end position="161"/>
    </location>
</feature>